<organism evidence="1 2">
    <name type="scientific">Crucibulum laeve</name>
    <dbReference type="NCBI Taxonomy" id="68775"/>
    <lineage>
        <taxon>Eukaryota</taxon>
        <taxon>Fungi</taxon>
        <taxon>Dikarya</taxon>
        <taxon>Basidiomycota</taxon>
        <taxon>Agaricomycotina</taxon>
        <taxon>Agaricomycetes</taxon>
        <taxon>Agaricomycetidae</taxon>
        <taxon>Agaricales</taxon>
        <taxon>Agaricineae</taxon>
        <taxon>Nidulariaceae</taxon>
        <taxon>Crucibulum</taxon>
    </lineage>
</organism>
<evidence type="ECO:0000313" key="2">
    <source>
        <dbReference type="Proteomes" id="UP000308652"/>
    </source>
</evidence>
<accession>A0A5C3LWZ4</accession>
<dbReference type="Proteomes" id="UP000308652">
    <property type="component" value="Unassembled WGS sequence"/>
</dbReference>
<gene>
    <name evidence="1" type="ORF">BDQ12DRAFT_685061</name>
</gene>
<dbReference type="Pfam" id="PF08982">
    <property type="entry name" value="AtaL"/>
    <property type="match status" value="1"/>
</dbReference>
<evidence type="ECO:0000313" key="1">
    <source>
        <dbReference type="EMBL" id="TFK37654.1"/>
    </source>
</evidence>
<dbReference type="Gene3D" id="3.30.530.20">
    <property type="match status" value="1"/>
</dbReference>
<dbReference type="InterPro" id="IPR015075">
    <property type="entry name" value="AtaL"/>
</dbReference>
<protein>
    <recommendedName>
        <fullName evidence="3">DUF1857-domain-containing protein</fullName>
    </recommendedName>
</protein>
<reference evidence="1 2" key="1">
    <citation type="journal article" date="2019" name="Nat. Ecol. Evol.">
        <title>Megaphylogeny resolves global patterns of mushroom evolution.</title>
        <authorList>
            <person name="Varga T."/>
            <person name="Krizsan K."/>
            <person name="Foldi C."/>
            <person name="Dima B."/>
            <person name="Sanchez-Garcia M."/>
            <person name="Sanchez-Ramirez S."/>
            <person name="Szollosi G.J."/>
            <person name="Szarkandi J.G."/>
            <person name="Papp V."/>
            <person name="Albert L."/>
            <person name="Andreopoulos W."/>
            <person name="Angelini C."/>
            <person name="Antonin V."/>
            <person name="Barry K.W."/>
            <person name="Bougher N.L."/>
            <person name="Buchanan P."/>
            <person name="Buyck B."/>
            <person name="Bense V."/>
            <person name="Catcheside P."/>
            <person name="Chovatia M."/>
            <person name="Cooper J."/>
            <person name="Damon W."/>
            <person name="Desjardin D."/>
            <person name="Finy P."/>
            <person name="Geml J."/>
            <person name="Haridas S."/>
            <person name="Hughes K."/>
            <person name="Justo A."/>
            <person name="Karasinski D."/>
            <person name="Kautmanova I."/>
            <person name="Kiss B."/>
            <person name="Kocsube S."/>
            <person name="Kotiranta H."/>
            <person name="LaButti K.M."/>
            <person name="Lechner B.E."/>
            <person name="Liimatainen K."/>
            <person name="Lipzen A."/>
            <person name="Lukacs Z."/>
            <person name="Mihaltcheva S."/>
            <person name="Morgado L.N."/>
            <person name="Niskanen T."/>
            <person name="Noordeloos M.E."/>
            <person name="Ohm R.A."/>
            <person name="Ortiz-Santana B."/>
            <person name="Ovrebo C."/>
            <person name="Racz N."/>
            <person name="Riley R."/>
            <person name="Savchenko A."/>
            <person name="Shiryaev A."/>
            <person name="Soop K."/>
            <person name="Spirin V."/>
            <person name="Szebenyi C."/>
            <person name="Tomsovsky M."/>
            <person name="Tulloss R.E."/>
            <person name="Uehling J."/>
            <person name="Grigoriev I.V."/>
            <person name="Vagvolgyi C."/>
            <person name="Papp T."/>
            <person name="Martin F.M."/>
            <person name="Miettinen O."/>
            <person name="Hibbett D.S."/>
            <person name="Nagy L.G."/>
        </authorList>
    </citation>
    <scope>NUCLEOTIDE SEQUENCE [LARGE SCALE GENOMIC DNA]</scope>
    <source>
        <strain evidence="1 2">CBS 166.37</strain>
    </source>
</reference>
<dbReference type="SUPFAM" id="SSF55961">
    <property type="entry name" value="Bet v1-like"/>
    <property type="match status" value="1"/>
</dbReference>
<name>A0A5C3LWZ4_9AGAR</name>
<dbReference type="InterPro" id="IPR023393">
    <property type="entry name" value="START-like_dom_sf"/>
</dbReference>
<proteinExistence type="predicted"/>
<evidence type="ECO:0008006" key="3">
    <source>
        <dbReference type="Google" id="ProtNLM"/>
    </source>
</evidence>
<keyword evidence="2" id="KW-1185">Reference proteome</keyword>
<dbReference type="STRING" id="68775.A0A5C3LWZ4"/>
<sequence length="159" mass="17045">MSASINFAASRLVNPPGASPRLTEAQVWKGLEYKARNPQDFVAAISDCNILSDAGNKILRSISLNSNRDATMKEEVQLYNGTIAYFDAVPSGPRITNIISYDASNELVLTFSFAGGIPGFSPVEGSEPGPRQLNQSVGAGVEVTIERIRKLVQEGSLQS</sequence>
<dbReference type="AlphaFoldDB" id="A0A5C3LWZ4"/>
<dbReference type="OrthoDB" id="2320332at2759"/>
<dbReference type="EMBL" id="ML213607">
    <property type="protein sequence ID" value="TFK37654.1"/>
    <property type="molecule type" value="Genomic_DNA"/>
</dbReference>